<name>A0A3N4I727_ASCIM</name>
<sequence length="212" mass="24536">MNLLFRSPESRFELPEALREPVRRFVLFYYDNLEPYFVVPDEAMAGRKVTLRQWKFQLLNDYLYSFLKRLTASAEVYPSRGDPLKVLVERHERGLLRKEQAILVGRVLASITAEIRSILREAPPSIFARMDDEARGVFIGEIQSASERGGRVITDFLCNERFRAERLEVLILRYLDQDGVNLDVAREVDEATKLWIANGRHHELPGTDVEAV</sequence>
<gene>
    <name evidence="1" type="ORF">BJ508DRAFT_414590</name>
</gene>
<dbReference type="AlphaFoldDB" id="A0A3N4I727"/>
<evidence type="ECO:0000313" key="2">
    <source>
        <dbReference type="Proteomes" id="UP000275078"/>
    </source>
</evidence>
<reference evidence="1 2" key="1">
    <citation type="journal article" date="2018" name="Nat. Ecol. Evol.">
        <title>Pezizomycetes genomes reveal the molecular basis of ectomycorrhizal truffle lifestyle.</title>
        <authorList>
            <person name="Murat C."/>
            <person name="Payen T."/>
            <person name="Noel B."/>
            <person name="Kuo A."/>
            <person name="Morin E."/>
            <person name="Chen J."/>
            <person name="Kohler A."/>
            <person name="Krizsan K."/>
            <person name="Balestrini R."/>
            <person name="Da Silva C."/>
            <person name="Montanini B."/>
            <person name="Hainaut M."/>
            <person name="Levati E."/>
            <person name="Barry K.W."/>
            <person name="Belfiori B."/>
            <person name="Cichocki N."/>
            <person name="Clum A."/>
            <person name="Dockter R.B."/>
            <person name="Fauchery L."/>
            <person name="Guy J."/>
            <person name="Iotti M."/>
            <person name="Le Tacon F."/>
            <person name="Lindquist E.A."/>
            <person name="Lipzen A."/>
            <person name="Malagnac F."/>
            <person name="Mello A."/>
            <person name="Molinier V."/>
            <person name="Miyauchi S."/>
            <person name="Poulain J."/>
            <person name="Riccioni C."/>
            <person name="Rubini A."/>
            <person name="Sitrit Y."/>
            <person name="Splivallo R."/>
            <person name="Traeger S."/>
            <person name="Wang M."/>
            <person name="Zifcakova L."/>
            <person name="Wipf D."/>
            <person name="Zambonelli A."/>
            <person name="Paolocci F."/>
            <person name="Nowrousian M."/>
            <person name="Ottonello S."/>
            <person name="Baldrian P."/>
            <person name="Spatafora J.W."/>
            <person name="Henrissat B."/>
            <person name="Nagy L.G."/>
            <person name="Aury J.M."/>
            <person name="Wincker P."/>
            <person name="Grigoriev I.V."/>
            <person name="Bonfante P."/>
            <person name="Martin F.M."/>
        </authorList>
    </citation>
    <scope>NUCLEOTIDE SEQUENCE [LARGE SCALE GENOMIC DNA]</scope>
    <source>
        <strain evidence="1 2">RN42</strain>
    </source>
</reference>
<organism evidence="1 2">
    <name type="scientific">Ascobolus immersus RN42</name>
    <dbReference type="NCBI Taxonomy" id="1160509"/>
    <lineage>
        <taxon>Eukaryota</taxon>
        <taxon>Fungi</taxon>
        <taxon>Dikarya</taxon>
        <taxon>Ascomycota</taxon>
        <taxon>Pezizomycotina</taxon>
        <taxon>Pezizomycetes</taxon>
        <taxon>Pezizales</taxon>
        <taxon>Ascobolaceae</taxon>
        <taxon>Ascobolus</taxon>
    </lineage>
</organism>
<protein>
    <submittedName>
        <fullName evidence="1">Uncharacterized protein</fullName>
    </submittedName>
</protein>
<accession>A0A3N4I727</accession>
<evidence type="ECO:0000313" key="1">
    <source>
        <dbReference type="EMBL" id="RPA81879.1"/>
    </source>
</evidence>
<dbReference type="Proteomes" id="UP000275078">
    <property type="component" value="Unassembled WGS sequence"/>
</dbReference>
<dbReference type="EMBL" id="ML119676">
    <property type="protein sequence ID" value="RPA81879.1"/>
    <property type="molecule type" value="Genomic_DNA"/>
</dbReference>
<keyword evidence="2" id="KW-1185">Reference proteome</keyword>
<proteinExistence type="predicted"/>